<reference evidence="12" key="1">
    <citation type="journal article" date="2023" name="Science">
        <title>Genome structures resolve the early diversification of teleost fishes.</title>
        <authorList>
            <person name="Parey E."/>
            <person name="Louis A."/>
            <person name="Montfort J."/>
            <person name="Bouchez O."/>
            <person name="Roques C."/>
            <person name="Iampietro C."/>
            <person name="Lluch J."/>
            <person name="Castinel A."/>
            <person name="Donnadieu C."/>
            <person name="Desvignes T."/>
            <person name="Floi Bucao C."/>
            <person name="Jouanno E."/>
            <person name="Wen M."/>
            <person name="Mejri S."/>
            <person name="Dirks R."/>
            <person name="Jansen H."/>
            <person name="Henkel C."/>
            <person name="Chen W.J."/>
            <person name="Zahm M."/>
            <person name="Cabau C."/>
            <person name="Klopp C."/>
            <person name="Thompson A.W."/>
            <person name="Robinson-Rechavi M."/>
            <person name="Braasch I."/>
            <person name="Lecointre G."/>
            <person name="Bobe J."/>
            <person name="Postlethwait J.H."/>
            <person name="Berthelot C."/>
            <person name="Roest Crollius H."/>
            <person name="Guiguen Y."/>
        </authorList>
    </citation>
    <scope>NUCLEOTIDE SEQUENCE</scope>
    <source>
        <strain evidence="12">NC1722</strain>
    </source>
</reference>
<keyword evidence="2" id="KW-0479">Metal-binding</keyword>
<name>A0AAD7RXV1_9TELE</name>
<dbReference type="GO" id="GO:0071038">
    <property type="term" value="P:TRAMP-dependent tRNA surveillance pathway"/>
    <property type="evidence" value="ECO:0007669"/>
    <property type="project" value="TreeGrafter"/>
</dbReference>
<organism evidence="12 13">
    <name type="scientific">Aldrovandia affinis</name>
    <dbReference type="NCBI Taxonomy" id="143900"/>
    <lineage>
        <taxon>Eukaryota</taxon>
        <taxon>Metazoa</taxon>
        <taxon>Chordata</taxon>
        <taxon>Craniata</taxon>
        <taxon>Vertebrata</taxon>
        <taxon>Euteleostomi</taxon>
        <taxon>Actinopterygii</taxon>
        <taxon>Neopterygii</taxon>
        <taxon>Teleostei</taxon>
        <taxon>Notacanthiformes</taxon>
        <taxon>Halosauridae</taxon>
        <taxon>Aldrovandia</taxon>
    </lineage>
</organism>
<evidence type="ECO:0000256" key="4">
    <source>
        <dbReference type="ARBA" id="ARBA00022771"/>
    </source>
</evidence>
<dbReference type="Proteomes" id="UP001221898">
    <property type="component" value="Unassembled WGS sequence"/>
</dbReference>
<evidence type="ECO:0000256" key="5">
    <source>
        <dbReference type="ARBA" id="ARBA00022833"/>
    </source>
</evidence>
<evidence type="ECO:0000259" key="11">
    <source>
        <dbReference type="PROSITE" id="PS50158"/>
    </source>
</evidence>
<evidence type="ECO:0000256" key="1">
    <source>
        <dbReference type="ARBA" id="ARBA00004123"/>
    </source>
</evidence>
<feature type="compositionally biased region" description="Acidic residues" evidence="10">
    <location>
        <begin position="29"/>
        <end position="43"/>
    </location>
</feature>
<keyword evidence="13" id="KW-1185">Reference proteome</keyword>
<dbReference type="GO" id="GO:0071036">
    <property type="term" value="P:nuclear polyadenylation-dependent snoRNA catabolic process"/>
    <property type="evidence" value="ECO:0007669"/>
    <property type="project" value="TreeGrafter"/>
</dbReference>
<keyword evidence="5" id="KW-0862">Zinc</keyword>
<dbReference type="GO" id="GO:0008270">
    <property type="term" value="F:zinc ion binding"/>
    <property type="evidence" value="ECO:0007669"/>
    <property type="project" value="UniProtKB-KW"/>
</dbReference>
<proteinExistence type="predicted"/>
<evidence type="ECO:0000256" key="6">
    <source>
        <dbReference type="ARBA" id="ARBA00023242"/>
    </source>
</evidence>
<dbReference type="GO" id="GO:0003723">
    <property type="term" value="F:RNA binding"/>
    <property type="evidence" value="ECO:0007669"/>
    <property type="project" value="TreeGrafter"/>
</dbReference>
<dbReference type="GO" id="GO:0031499">
    <property type="term" value="C:TRAMP complex"/>
    <property type="evidence" value="ECO:0007669"/>
    <property type="project" value="TreeGrafter"/>
</dbReference>
<dbReference type="PANTHER" id="PTHR46543">
    <property type="entry name" value="ZINC FINGER CCHC DOMAIN-CONTAINING PROTEIN 7"/>
    <property type="match status" value="1"/>
</dbReference>
<dbReference type="AlphaFoldDB" id="A0AAD7RXV1"/>
<dbReference type="GO" id="GO:0071035">
    <property type="term" value="P:nuclear polyadenylation-dependent rRNA catabolic process"/>
    <property type="evidence" value="ECO:0007669"/>
    <property type="project" value="TreeGrafter"/>
</dbReference>
<feature type="compositionally biased region" description="Basic residues" evidence="10">
    <location>
        <begin position="470"/>
        <end position="485"/>
    </location>
</feature>
<evidence type="ECO:0000313" key="13">
    <source>
        <dbReference type="Proteomes" id="UP001221898"/>
    </source>
</evidence>
<dbReference type="InterPro" id="IPR036875">
    <property type="entry name" value="Znf_CCHC_sf"/>
</dbReference>
<feature type="domain" description="CCHC-type" evidence="11">
    <location>
        <begin position="272"/>
        <end position="287"/>
    </location>
</feature>
<feature type="domain" description="CCHC-type" evidence="11">
    <location>
        <begin position="209"/>
        <end position="223"/>
    </location>
</feature>
<dbReference type="SMART" id="SM00343">
    <property type="entry name" value="ZnF_C2HC"/>
    <property type="match status" value="5"/>
</dbReference>
<dbReference type="GO" id="GO:0071031">
    <property type="term" value="P:nuclear mRNA surveillance of mRNA 3'-end processing"/>
    <property type="evidence" value="ECO:0007669"/>
    <property type="project" value="TreeGrafter"/>
</dbReference>
<evidence type="ECO:0000256" key="3">
    <source>
        <dbReference type="ARBA" id="ARBA00022737"/>
    </source>
</evidence>
<sequence>MAFLARDTHVDGYCLCGTEPLNMFSGYRDDEEYEDELYREDEDSRSSGAESEVEVRLYSQLHYSTGLGQREEEELGQRQGETGDGEGGGDPQLPSSPGRGQSSMGHCCFTAQETTDQHWSSGGDSDLDLDSDGVESWMILDEEEQEGDANILLNVEFGVSSSSTDEDEDDAHNWTVSEKDMEAQIGNPRPALRRTNRYYNPNPNESVTCRSCRKTGHLAQHCPTPKKCPSCLLCGTEGHLPHACPGKHCPNCCLPGHGYEDCLELAYWHKQCRRCGATGHFHDACPDIWRQYHLTTRVGVLVKPGSTDAHRRAAYCYNCARRGHFGFVCGQRRMSSGIYANVPFVSHYDTPEDVRQRDSRMQRKAKELQDAGLLLLTTDPQGGAREEEPINGSEAARQREDVAGEEEGAPTDQEAAEGGNGSAHCRGGASEAEEEERHFLRGPETIPSVATTPPAKGQASPGLFGSGKRGDRKTKKCRDRKRCQGRKQGALKREAIFPSDENFIPIKSRTRHRKR</sequence>
<accession>A0AAD7RXV1</accession>
<dbReference type="PROSITE" id="PS50158">
    <property type="entry name" value="ZF_CCHC"/>
    <property type="match status" value="2"/>
</dbReference>
<evidence type="ECO:0000256" key="8">
    <source>
        <dbReference type="ARBA" id="ARBA00043023"/>
    </source>
</evidence>
<dbReference type="SUPFAM" id="SSF57756">
    <property type="entry name" value="Retrovirus zinc finger-like domains"/>
    <property type="match status" value="1"/>
</dbReference>
<dbReference type="Gene3D" id="4.10.60.10">
    <property type="entry name" value="Zinc finger, CCHC-type"/>
    <property type="match status" value="2"/>
</dbReference>
<comment type="caution">
    <text evidence="12">The sequence shown here is derived from an EMBL/GenBank/DDBJ whole genome shotgun (WGS) entry which is preliminary data.</text>
</comment>
<dbReference type="InterPro" id="IPR051644">
    <property type="entry name" value="TRAMP_AT-DNA-binding"/>
</dbReference>
<evidence type="ECO:0000256" key="7">
    <source>
        <dbReference type="ARBA" id="ARBA00041190"/>
    </source>
</evidence>
<keyword evidence="6" id="KW-0539">Nucleus</keyword>
<keyword evidence="3" id="KW-0677">Repeat</keyword>
<evidence type="ECO:0000256" key="10">
    <source>
        <dbReference type="SAM" id="MobiDB-lite"/>
    </source>
</evidence>
<feature type="compositionally biased region" description="Polar residues" evidence="10">
    <location>
        <begin position="93"/>
        <end position="104"/>
    </location>
</feature>
<dbReference type="GO" id="GO:0071037">
    <property type="term" value="P:nuclear polyadenylation-dependent snRNA catabolic process"/>
    <property type="evidence" value="ECO:0007669"/>
    <property type="project" value="TreeGrafter"/>
</dbReference>
<dbReference type="PANTHER" id="PTHR46543:SF1">
    <property type="entry name" value="ZINC FINGER CCHC DOMAIN-CONTAINING PROTEIN 7"/>
    <property type="match status" value="1"/>
</dbReference>
<protein>
    <recommendedName>
        <fullName evidence="7">Zinc finger CCHC domain-containing protein 7</fullName>
    </recommendedName>
    <alternativeName>
        <fullName evidence="8">TRAMP-like complex RNA-binding factor ZCCHC7</fullName>
    </alternativeName>
</protein>
<keyword evidence="4 9" id="KW-0863">Zinc-finger</keyword>
<evidence type="ECO:0000256" key="9">
    <source>
        <dbReference type="PROSITE-ProRule" id="PRU00047"/>
    </source>
</evidence>
<evidence type="ECO:0000313" key="12">
    <source>
        <dbReference type="EMBL" id="KAJ8390981.1"/>
    </source>
</evidence>
<feature type="region of interest" description="Disordered" evidence="10">
    <location>
        <begin position="25"/>
        <end position="106"/>
    </location>
</feature>
<comment type="subcellular location">
    <subcellularLocation>
        <location evidence="1">Nucleus</location>
    </subcellularLocation>
</comment>
<dbReference type="GO" id="GO:0071039">
    <property type="term" value="P:nuclear polyadenylation-dependent CUT catabolic process"/>
    <property type="evidence" value="ECO:0007669"/>
    <property type="project" value="TreeGrafter"/>
</dbReference>
<feature type="region of interest" description="Disordered" evidence="10">
    <location>
        <begin position="377"/>
        <end position="496"/>
    </location>
</feature>
<dbReference type="InterPro" id="IPR001878">
    <property type="entry name" value="Znf_CCHC"/>
</dbReference>
<dbReference type="EMBL" id="JAINUG010000163">
    <property type="protein sequence ID" value="KAJ8390981.1"/>
    <property type="molecule type" value="Genomic_DNA"/>
</dbReference>
<evidence type="ECO:0000256" key="2">
    <source>
        <dbReference type="ARBA" id="ARBA00022723"/>
    </source>
</evidence>
<gene>
    <name evidence="12" type="ORF">AAFF_G00097590</name>
</gene>